<dbReference type="Pfam" id="PF07681">
    <property type="entry name" value="DoxX"/>
    <property type="match status" value="1"/>
</dbReference>
<feature type="region of interest" description="Disordered" evidence="5">
    <location>
        <begin position="1"/>
        <end position="22"/>
    </location>
</feature>
<feature type="compositionally biased region" description="Gly residues" evidence="5">
    <location>
        <begin position="548"/>
        <end position="564"/>
    </location>
</feature>
<evidence type="ECO:0000256" key="6">
    <source>
        <dbReference type="SAM" id="Phobius"/>
    </source>
</evidence>
<keyword evidence="2 6" id="KW-0812">Transmembrane</keyword>
<dbReference type="Proteomes" id="UP000243342">
    <property type="component" value="Unassembled WGS sequence"/>
</dbReference>
<evidence type="ECO:0000256" key="5">
    <source>
        <dbReference type="SAM" id="MobiDB-lite"/>
    </source>
</evidence>
<evidence type="ECO:0000256" key="2">
    <source>
        <dbReference type="ARBA" id="ARBA00022692"/>
    </source>
</evidence>
<feature type="transmembrane region" description="Helical" evidence="6">
    <location>
        <begin position="395"/>
        <end position="417"/>
    </location>
</feature>
<accession>A0A1J7C8G7</accession>
<name>A0A1J7C8G7_9ACTN</name>
<keyword evidence="8" id="KW-1185">Reference proteome</keyword>
<evidence type="ECO:0008006" key="9">
    <source>
        <dbReference type="Google" id="ProtNLM"/>
    </source>
</evidence>
<feature type="region of interest" description="Disordered" evidence="5">
    <location>
        <begin position="421"/>
        <end position="564"/>
    </location>
</feature>
<feature type="transmembrane region" description="Helical" evidence="6">
    <location>
        <begin position="322"/>
        <end position="340"/>
    </location>
</feature>
<dbReference type="GO" id="GO:0016020">
    <property type="term" value="C:membrane"/>
    <property type="evidence" value="ECO:0007669"/>
    <property type="project" value="UniProtKB-SubCell"/>
</dbReference>
<keyword evidence="3 6" id="KW-1133">Transmembrane helix</keyword>
<reference evidence="7 8" key="1">
    <citation type="submission" date="2016-10" db="EMBL/GenBank/DDBJ databases">
        <title>Genome sequence of Streptomyces gilvigriseus MUSC 26.</title>
        <authorList>
            <person name="Lee L.-H."/>
            <person name="Ser H.-L."/>
        </authorList>
    </citation>
    <scope>NUCLEOTIDE SEQUENCE [LARGE SCALE GENOMIC DNA]</scope>
    <source>
        <strain evidence="7 8">MUSC 26</strain>
    </source>
</reference>
<keyword evidence="4 6" id="KW-0472">Membrane</keyword>
<evidence type="ECO:0000256" key="4">
    <source>
        <dbReference type="ARBA" id="ARBA00023136"/>
    </source>
</evidence>
<feature type="compositionally biased region" description="Gly residues" evidence="5">
    <location>
        <begin position="493"/>
        <end position="503"/>
    </location>
</feature>
<dbReference type="AlphaFoldDB" id="A0A1J7C8G7"/>
<feature type="transmembrane region" description="Helical" evidence="6">
    <location>
        <begin position="352"/>
        <end position="374"/>
    </location>
</feature>
<dbReference type="PANTHER" id="PTHR39157:SF1">
    <property type="entry name" value="DOXX FAMILY PROTEIN"/>
    <property type="match status" value="1"/>
</dbReference>
<comment type="subcellular location">
    <subcellularLocation>
        <location evidence="1">Membrane</location>
        <topology evidence="1">Multi-pass membrane protein</topology>
    </subcellularLocation>
</comment>
<proteinExistence type="predicted"/>
<evidence type="ECO:0000313" key="8">
    <source>
        <dbReference type="Proteomes" id="UP000243342"/>
    </source>
</evidence>
<dbReference type="InterPro" id="IPR032808">
    <property type="entry name" value="DoxX"/>
</dbReference>
<feature type="compositionally biased region" description="Low complexity" evidence="5">
    <location>
        <begin position="459"/>
        <end position="492"/>
    </location>
</feature>
<feature type="transmembrane region" description="Helical" evidence="6">
    <location>
        <begin position="297"/>
        <end position="315"/>
    </location>
</feature>
<evidence type="ECO:0000256" key="1">
    <source>
        <dbReference type="ARBA" id="ARBA00004141"/>
    </source>
</evidence>
<dbReference type="EMBL" id="MLCF01000043">
    <property type="protein sequence ID" value="OIV37828.1"/>
    <property type="molecule type" value="Genomic_DNA"/>
</dbReference>
<evidence type="ECO:0000313" key="7">
    <source>
        <dbReference type="EMBL" id="OIV37828.1"/>
    </source>
</evidence>
<feature type="transmembrane region" description="Helical" evidence="6">
    <location>
        <begin position="235"/>
        <end position="256"/>
    </location>
</feature>
<organism evidence="7 8">
    <name type="scientific">Mangrovactinospora gilvigrisea</name>
    <dbReference type="NCBI Taxonomy" id="1428644"/>
    <lineage>
        <taxon>Bacteria</taxon>
        <taxon>Bacillati</taxon>
        <taxon>Actinomycetota</taxon>
        <taxon>Actinomycetes</taxon>
        <taxon>Kitasatosporales</taxon>
        <taxon>Streptomycetaceae</taxon>
        <taxon>Mangrovactinospora</taxon>
    </lineage>
</organism>
<dbReference type="STRING" id="1428644.BIV57_09345"/>
<dbReference type="PANTHER" id="PTHR39157">
    <property type="entry name" value="INTEGRAL MEMBRANE PROTEIN-RELATED"/>
    <property type="match status" value="1"/>
</dbReference>
<evidence type="ECO:0000256" key="3">
    <source>
        <dbReference type="ARBA" id="ARBA00022989"/>
    </source>
</evidence>
<sequence length="564" mass="56114">MTGDAGPGSHHRVPSDPARVATTGVSFRVSLPGRGVSARRAAPPETPMETSLTGIPLIRGGAAAAVGRASASAIGHTGVVAGSGVARPPRRRVVMPDRHAAAASGDAAAALLASAVGAGAVGGRRAGAPGPALPNGLAGHGGSGGGDPEATQALPVVAAGARVLRRRPGGGGVTRPVPAPTPPPLQETAMMPPVRIAPPQDEARPAVPLSATEQTGAFRRLTGVHAWYPGRRMNLGLVLLPLRIVLGVMMIGAGVAKLTDPVYFDGGSRGSMMRWLLSLHPWQLAAPLVDFAIQHPIGSGLTVAFVQIAIGALSVLGLWQRVCAAAGMLLAAALLVTVSWRSAPVWDTPAALYLAAWSPLLIAGAPLFSIDSRLAAEAWRRFQPRPEVWQLRRRVIVRGTPMVALVLGLTLLLGAGLGASTRGQARTGTGPGLPAQEPLPSHSSSPMGPVVPGEPRLHSAAPSPTRSSSPSPTPSNSAVVPSGAPSRSPSGTTTGGAPAGSGQGTSSSHGYGREPSGTGTGGGATTSSHSSGTGGAQQPAPTHARPSSGGGGGDGSTLGGLLGG</sequence>
<gene>
    <name evidence="7" type="ORF">BIV57_09345</name>
</gene>
<protein>
    <recommendedName>
        <fullName evidence="9">DoxX family membrane protein</fullName>
    </recommendedName>
</protein>
<comment type="caution">
    <text evidence="7">The sequence shown here is derived from an EMBL/GenBank/DDBJ whole genome shotgun (WGS) entry which is preliminary data.</text>
</comment>